<proteinExistence type="predicted"/>
<dbReference type="AlphaFoldDB" id="A0A1S4A9S2"/>
<protein>
    <submittedName>
        <fullName evidence="1">Uncharacterized mitochondrial protein AtMg00810-like</fullName>
    </submittedName>
</protein>
<organism evidence="1">
    <name type="scientific">Nicotiana tabacum</name>
    <name type="common">Common tobacco</name>
    <dbReference type="NCBI Taxonomy" id="4097"/>
    <lineage>
        <taxon>Eukaryota</taxon>
        <taxon>Viridiplantae</taxon>
        <taxon>Streptophyta</taxon>
        <taxon>Embryophyta</taxon>
        <taxon>Tracheophyta</taxon>
        <taxon>Spermatophyta</taxon>
        <taxon>Magnoliopsida</taxon>
        <taxon>eudicotyledons</taxon>
        <taxon>Gunneridae</taxon>
        <taxon>Pentapetalae</taxon>
        <taxon>asterids</taxon>
        <taxon>lamiids</taxon>
        <taxon>Solanales</taxon>
        <taxon>Solanaceae</taxon>
        <taxon>Nicotianoideae</taxon>
        <taxon>Nicotianeae</taxon>
        <taxon>Nicotiana</taxon>
    </lineage>
</organism>
<dbReference type="CDD" id="cd09272">
    <property type="entry name" value="RNase_HI_RT_Ty1"/>
    <property type="match status" value="1"/>
</dbReference>
<reference evidence="1" key="1">
    <citation type="submission" date="2025-08" db="UniProtKB">
        <authorList>
            <consortium name="RefSeq"/>
        </authorList>
    </citation>
    <scope>IDENTIFICATION</scope>
</reference>
<dbReference type="STRING" id="4097.A0A1S4A9S2"/>
<dbReference type="RefSeq" id="XP_016473387.1">
    <property type="nucleotide sequence ID" value="XM_016617901.1"/>
</dbReference>
<accession>A0A1S4A9S2</accession>
<dbReference type="PANTHER" id="PTHR11439">
    <property type="entry name" value="GAG-POL-RELATED RETROTRANSPOSON"/>
    <property type="match status" value="1"/>
</dbReference>
<dbReference type="InterPro" id="IPR043502">
    <property type="entry name" value="DNA/RNA_pol_sf"/>
</dbReference>
<dbReference type="KEGG" id="nta:107795293"/>
<sequence length="154" mass="17297">MTQPDISYTMQNLSQFMYGPKRSHMKRALRVVKYLKNARGLGILLSSKPSSQLIVYCDANCATCPMTRRSVSGFVVKLGDSLISWKSNKQSTMSRSSAEAEYRSMANAIAEMVWLIGMCEELKVKQNLLVKLYCDSKASLQIAANPIYHERTST</sequence>
<gene>
    <name evidence="1" type="primary">LOC107795293</name>
</gene>
<dbReference type="SUPFAM" id="SSF56672">
    <property type="entry name" value="DNA/RNA polymerases"/>
    <property type="match status" value="1"/>
</dbReference>
<dbReference type="PaxDb" id="4097-A0A1S4A9S2"/>
<dbReference type="PANTHER" id="PTHR11439:SF446">
    <property type="entry name" value="REVERSE TRANSCRIPTASE TY1_COPIA-TYPE DOMAIN-CONTAINING PROTEIN"/>
    <property type="match status" value="1"/>
</dbReference>
<evidence type="ECO:0000313" key="1">
    <source>
        <dbReference type="RefSeq" id="XP_016473387.1"/>
    </source>
</evidence>
<dbReference type="OrthoDB" id="412581at2759"/>
<name>A0A1S4A9S2_TOBAC</name>